<gene>
    <name evidence="1" type="ORF">GPM918_LOCUS19361</name>
    <name evidence="2" type="ORF">SRO942_LOCUS19358</name>
</gene>
<keyword evidence="3" id="KW-1185">Reference proteome</keyword>
<dbReference type="EMBL" id="CAJOBC010005849">
    <property type="protein sequence ID" value="CAF3877953.1"/>
    <property type="molecule type" value="Genomic_DNA"/>
</dbReference>
<sequence length="160" mass="18097">MKLFADDASLYRKGTDLQQMASDLNNDLVMIDKWSQHWKLSLNILKCGTMLFTVKPVPAVLPRLYIANNPVRQTTVHKHLGLLLTVRLDWTTHIDNILLRINKLIGLLKLHSRVVNRQALDSAQYRAALAVTGAMCGSSSESILSDLGWSCIRDIFKQRN</sequence>
<proteinExistence type="predicted"/>
<dbReference type="Proteomes" id="UP000663829">
    <property type="component" value="Unassembled WGS sequence"/>
</dbReference>
<evidence type="ECO:0008006" key="4">
    <source>
        <dbReference type="Google" id="ProtNLM"/>
    </source>
</evidence>
<reference evidence="1" key="1">
    <citation type="submission" date="2021-02" db="EMBL/GenBank/DDBJ databases">
        <authorList>
            <person name="Nowell W R."/>
        </authorList>
    </citation>
    <scope>NUCLEOTIDE SEQUENCE</scope>
</reference>
<accession>A0A814Q3N7</accession>
<evidence type="ECO:0000313" key="3">
    <source>
        <dbReference type="Proteomes" id="UP000663829"/>
    </source>
</evidence>
<evidence type="ECO:0000313" key="1">
    <source>
        <dbReference type="EMBL" id="CAF1113841.1"/>
    </source>
</evidence>
<dbReference type="Proteomes" id="UP000681722">
    <property type="component" value="Unassembled WGS sequence"/>
</dbReference>
<dbReference type="AlphaFoldDB" id="A0A814Q3N7"/>
<comment type="caution">
    <text evidence="1">The sequence shown here is derived from an EMBL/GenBank/DDBJ whole genome shotgun (WGS) entry which is preliminary data.</text>
</comment>
<evidence type="ECO:0000313" key="2">
    <source>
        <dbReference type="EMBL" id="CAF3877953.1"/>
    </source>
</evidence>
<protein>
    <recommendedName>
        <fullName evidence="4">Reverse transcriptase domain-containing protein</fullName>
    </recommendedName>
</protein>
<dbReference type="EMBL" id="CAJNOQ010005849">
    <property type="protein sequence ID" value="CAF1113841.1"/>
    <property type="molecule type" value="Genomic_DNA"/>
</dbReference>
<name>A0A814Q3N7_9BILA</name>
<dbReference type="OrthoDB" id="5954387at2759"/>
<organism evidence="1 3">
    <name type="scientific">Didymodactylos carnosus</name>
    <dbReference type="NCBI Taxonomy" id="1234261"/>
    <lineage>
        <taxon>Eukaryota</taxon>
        <taxon>Metazoa</taxon>
        <taxon>Spiralia</taxon>
        <taxon>Gnathifera</taxon>
        <taxon>Rotifera</taxon>
        <taxon>Eurotatoria</taxon>
        <taxon>Bdelloidea</taxon>
        <taxon>Philodinida</taxon>
        <taxon>Philodinidae</taxon>
        <taxon>Didymodactylos</taxon>
    </lineage>
</organism>